<gene>
    <name evidence="1" type="ORF">H2677_05355</name>
</gene>
<reference evidence="1" key="1">
    <citation type="submission" date="2020-07" db="EMBL/GenBank/DDBJ databases">
        <title>Acinetobacter junii strain YR7 chromosome and plasmid pNDM-YR7.</title>
        <authorList>
            <person name="Tang B."/>
        </authorList>
    </citation>
    <scope>NUCLEOTIDE SEQUENCE</scope>
    <source>
        <strain evidence="1">YR7</strain>
    </source>
</reference>
<evidence type="ECO:0000313" key="2">
    <source>
        <dbReference type="Proteomes" id="UP000679388"/>
    </source>
</evidence>
<organism evidence="1 2">
    <name type="scientific">Acinetobacter junii</name>
    <dbReference type="NCBI Taxonomy" id="40215"/>
    <lineage>
        <taxon>Bacteria</taxon>
        <taxon>Pseudomonadati</taxon>
        <taxon>Pseudomonadota</taxon>
        <taxon>Gammaproteobacteria</taxon>
        <taxon>Moraxellales</taxon>
        <taxon>Moraxellaceae</taxon>
        <taxon>Acinetobacter</taxon>
    </lineage>
</organism>
<name>A0AAX1MJ47_ACIJU</name>
<dbReference type="RefSeq" id="WP_212639293.1">
    <property type="nucleotide sequence ID" value="NZ_CP059558.1"/>
</dbReference>
<dbReference type="EMBL" id="CP059558">
    <property type="protein sequence ID" value="QUY37605.1"/>
    <property type="molecule type" value="Genomic_DNA"/>
</dbReference>
<accession>A0AAX1MJ47</accession>
<dbReference type="AlphaFoldDB" id="A0AAX1MJ47"/>
<proteinExistence type="predicted"/>
<dbReference type="GeneID" id="70091935"/>
<evidence type="ECO:0000313" key="1">
    <source>
        <dbReference type="EMBL" id="QUY37605.1"/>
    </source>
</evidence>
<dbReference type="Proteomes" id="UP000679388">
    <property type="component" value="Chromosome"/>
</dbReference>
<sequence>MKFNEKYRIENFDFFEQLKNLYLDINISGSEEGESLNFQDALNVYQLLDEAIPLLVSSYDGSSESLDKCFEDGRVKKLIGAIKNVKIFPDTDLYKINQNYFYNYKTFLKFASRVRSKKTLKVANGNILLFDETKDCWNFSEGNYAKEFLKAYISERYKNHLEGSNSCSNRKRFSNEQDEEFEKLQLRFEQDTASLLTATGMLYVVAVKVSFKDLTGDPEKFKMLSEVINILIEHLANIDSIVQMRYLPFYNANGHSEYFVIFLVQSPIPLDEKYFIRQIKSELEKVVVLLKKKNLMLGVDCQNLNDNFRQTTLTPFQEKNFILVNALSDSNEIVKKWFFDFLYQLVRFGRLSNQHISLSLKNLARLYVGPNCSKSNSFEITYILDSQKYKFQTLLSMDLTIKIKHIWNIDHLSLQTQTYIQQVAMIYREYFAAWGVEYYFDLAIQIEIFIMSLRESPYDAFSPMLQVTRKRARQVIDFERTITRQLLQFFEIFKNRIDLDNLQQKLKNHTLTRTLNFFLGVYQSQKQDYRVSGTLDLFLGQDIENERFRDKLDKLVGEYKFKEPIFYASDIFKQKLTTKNQRTSMAEFQYAHLSSEVLEKNSFDQLIDVTEEKLNVEHQDDSFVEQLDKQNIFKLSEKKEILRNFDDQGYRLIHMQRHGSRLEKVQMMLKNAMKTDVVILRCIFSCNSSTILEHREISRIFSGMLQANKKRQPFSSITAYLGYWEGVDRTSSGNHIKKYAANVLFMFKAQVLIDHPDLLEQLRIAWKAGCKQYEQHSDLIGSIDSNVQSLNLAYSIERLDCQQLFVETTDKKLIKDITEHLSNFVVYQDLLDDSIYQEVPKWLIKKNGSSSRLRKSK</sequence>
<protein>
    <submittedName>
        <fullName evidence="1">Uncharacterized protein</fullName>
    </submittedName>
</protein>